<dbReference type="AlphaFoldDB" id="A0A0L8VEJ1"/>
<keyword evidence="3" id="KW-1003">Cell membrane</keyword>
<comment type="similarity">
    <text evidence="2">Belongs to the MreD family.</text>
</comment>
<name>A0A0L8VEJ1_9BACT</name>
<dbReference type="GO" id="GO:0005886">
    <property type="term" value="C:plasma membrane"/>
    <property type="evidence" value="ECO:0007669"/>
    <property type="project" value="UniProtKB-SubCell"/>
</dbReference>
<keyword evidence="4 8" id="KW-0812">Transmembrane</keyword>
<comment type="caution">
    <text evidence="9">The sequence shown here is derived from an EMBL/GenBank/DDBJ whole genome shotgun (WGS) entry which is preliminary data.</text>
</comment>
<organism evidence="9 10">
    <name type="scientific">Sunxiuqinia dokdonensis</name>
    <dbReference type="NCBI Taxonomy" id="1409788"/>
    <lineage>
        <taxon>Bacteria</taxon>
        <taxon>Pseudomonadati</taxon>
        <taxon>Bacteroidota</taxon>
        <taxon>Bacteroidia</taxon>
        <taxon>Marinilabiliales</taxon>
        <taxon>Prolixibacteraceae</taxon>
        <taxon>Sunxiuqinia</taxon>
    </lineage>
</organism>
<keyword evidence="5" id="KW-0133">Cell shape</keyword>
<dbReference type="OrthoDB" id="1132160at2"/>
<dbReference type="InterPro" id="IPR007227">
    <property type="entry name" value="Cell_shape_determining_MreD"/>
</dbReference>
<dbReference type="RefSeq" id="WP_053179527.1">
    <property type="nucleotide sequence ID" value="NZ_LGIA01000024.1"/>
</dbReference>
<dbReference type="Proteomes" id="UP000036958">
    <property type="component" value="Unassembled WGS sequence"/>
</dbReference>
<accession>A0A0L8VEJ1</accession>
<evidence type="ECO:0000313" key="10">
    <source>
        <dbReference type="Proteomes" id="UP000036958"/>
    </source>
</evidence>
<keyword evidence="10" id="KW-1185">Reference proteome</keyword>
<evidence type="ECO:0000256" key="2">
    <source>
        <dbReference type="ARBA" id="ARBA00007776"/>
    </source>
</evidence>
<evidence type="ECO:0000256" key="1">
    <source>
        <dbReference type="ARBA" id="ARBA00004651"/>
    </source>
</evidence>
<feature type="transmembrane region" description="Helical" evidence="8">
    <location>
        <begin position="147"/>
        <end position="166"/>
    </location>
</feature>
<evidence type="ECO:0000256" key="3">
    <source>
        <dbReference type="ARBA" id="ARBA00022475"/>
    </source>
</evidence>
<evidence type="ECO:0000256" key="8">
    <source>
        <dbReference type="SAM" id="Phobius"/>
    </source>
</evidence>
<keyword evidence="7 8" id="KW-0472">Membrane</keyword>
<dbReference type="NCBIfam" id="TIGR03426">
    <property type="entry name" value="shape_MreD"/>
    <property type="match status" value="1"/>
</dbReference>
<comment type="subcellular location">
    <subcellularLocation>
        <location evidence="1">Cell membrane</location>
        <topology evidence="1">Multi-pass membrane protein</topology>
    </subcellularLocation>
</comment>
<feature type="transmembrane region" description="Helical" evidence="8">
    <location>
        <begin position="51"/>
        <end position="67"/>
    </location>
</feature>
<feature type="transmembrane region" description="Helical" evidence="8">
    <location>
        <begin position="28"/>
        <end position="44"/>
    </location>
</feature>
<protein>
    <submittedName>
        <fullName evidence="9">Uncharacterized protein</fullName>
    </submittedName>
</protein>
<proteinExistence type="inferred from homology"/>
<evidence type="ECO:0000256" key="5">
    <source>
        <dbReference type="ARBA" id="ARBA00022960"/>
    </source>
</evidence>
<reference evidence="10" key="1">
    <citation type="submission" date="2015-07" db="EMBL/GenBank/DDBJ databases">
        <title>Genome sequencing of Sunxiuqinia dokdonensis strain SK.</title>
        <authorList>
            <person name="Ahn S."/>
            <person name="Kim B.-C."/>
        </authorList>
    </citation>
    <scope>NUCLEOTIDE SEQUENCE [LARGE SCALE GENOMIC DNA]</scope>
    <source>
        <strain evidence="10">SK</strain>
    </source>
</reference>
<evidence type="ECO:0000256" key="7">
    <source>
        <dbReference type="ARBA" id="ARBA00023136"/>
    </source>
</evidence>
<feature type="transmembrane region" description="Helical" evidence="8">
    <location>
        <begin position="5"/>
        <end position="22"/>
    </location>
</feature>
<dbReference type="EMBL" id="LGIA01000024">
    <property type="protein sequence ID" value="KOH46592.1"/>
    <property type="molecule type" value="Genomic_DNA"/>
</dbReference>
<keyword evidence="6 8" id="KW-1133">Transmembrane helix</keyword>
<dbReference type="STRING" id="1409788.NC99_05690"/>
<evidence type="ECO:0000256" key="6">
    <source>
        <dbReference type="ARBA" id="ARBA00022989"/>
    </source>
</evidence>
<evidence type="ECO:0000256" key="4">
    <source>
        <dbReference type="ARBA" id="ARBA00022692"/>
    </source>
</evidence>
<sequence length="168" mass="19487">MIRDLLKYLIMLVVLVLLQALILNNIQFSGYVNPYLYVLFILLLPFETPRYLLLFMGFFLGLFIDIFSNTPGIHASATTFLAFLRPFAIDLISSRDTIEVNTPPRLSFMGFGWFLRYTLMLVLAHHLFLFFVEVFTFEGFIYTLSRSLLSAAFTIVLVIISQFLIFKE</sequence>
<feature type="transmembrane region" description="Helical" evidence="8">
    <location>
        <begin position="113"/>
        <end position="135"/>
    </location>
</feature>
<dbReference type="GO" id="GO:0008360">
    <property type="term" value="P:regulation of cell shape"/>
    <property type="evidence" value="ECO:0007669"/>
    <property type="project" value="UniProtKB-KW"/>
</dbReference>
<evidence type="ECO:0000313" key="9">
    <source>
        <dbReference type="EMBL" id="KOH46592.1"/>
    </source>
</evidence>
<gene>
    <name evidence="9" type="ORF">NC99_05690</name>
</gene>